<dbReference type="PANTHER" id="PTHR40074">
    <property type="entry name" value="O-ACETYLTRANSFERASE WECH"/>
    <property type="match status" value="1"/>
</dbReference>
<dbReference type="Pfam" id="PF01757">
    <property type="entry name" value="Acyl_transf_3"/>
    <property type="match status" value="1"/>
</dbReference>
<comment type="similarity">
    <text evidence="2">Belongs to the acyltransferase 3 family.</text>
</comment>
<feature type="transmembrane region" description="Helical" evidence="7">
    <location>
        <begin position="39"/>
        <end position="60"/>
    </location>
</feature>
<evidence type="ECO:0000256" key="7">
    <source>
        <dbReference type="SAM" id="Phobius"/>
    </source>
</evidence>
<feature type="transmembrane region" description="Helical" evidence="7">
    <location>
        <begin position="7"/>
        <end position="27"/>
    </location>
</feature>
<keyword evidence="3" id="KW-1003">Cell membrane</keyword>
<feature type="domain" description="Acyltransferase 3" evidence="8">
    <location>
        <begin position="3"/>
        <end position="306"/>
    </location>
</feature>
<protein>
    <submittedName>
        <fullName evidence="9">Membrane-bound acyltransferase YfiQ</fullName>
    </submittedName>
</protein>
<keyword evidence="9" id="KW-0808">Transferase</keyword>
<dbReference type="RefSeq" id="WP_264986982.1">
    <property type="nucleotide sequence ID" value="NZ_BRZA01000001.1"/>
</dbReference>
<evidence type="ECO:0000256" key="6">
    <source>
        <dbReference type="ARBA" id="ARBA00023136"/>
    </source>
</evidence>
<evidence type="ECO:0000256" key="2">
    <source>
        <dbReference type="ARBA" id="ARBA00007400"/>
    </source>
</evidence>
<evidence type="ECO:0000313" key="9">
    <source>
        <dbReference type="EMBL" id="GLC87251.1"/>
    </source>
</evidence>
<feature type="transmembrane region" description="Helical" evidence="7">
    <location>
        <begin position="233"/>
        <end position="251"/>
    </location>
</feature>
<evidence type="ECO:0000256" key="1">
    <source>
        <dbReference type="ARBA" id="ARBA00004651"/>
    </source>
</evidence>
<feature type="transmembrane region" description="Helical" evidence="7">
    <location>
        <begin position="202"/>
        <end position="221"/>
    </location>
</feature>
<evidence type="ECO:0000256" key="3">
    <source>
        <dbReference type="ARBA" id="ARBA00022475"/>
    </source>
</evidence>
<dbReference type="Proteomes" id="UP001065593">
    <property type="component" value="Unassembled WGS sequence"/>
</dbReference>
<comment type="subcellular location">
    <subcellularLocation>
        <location evidence="1">Cell membrane</location>
        <topology evidence="1">Multi-pass membrane protein</topology>
    </subcellularLocation>
</comment>
<accession>A0ABQ5NFS9</accession>
<feature type="transmembrane region" description="Helical" evidence="7">
    <location>
        <begin position="256"/>
        <end position="274"/>
    </location>
</feature>
<keyword evidence="5 7" id="KW-1133">Transmembrane helix</keyword>
<evidence type="ECO:0000259" key="8">
    <source>
        <dbReference type="Pfam" id="PF01757"/>
    </source>
</evidence>
<dbReference type="GO" id="GO:0016746">
    <property type="term" value="F:acyltransferase activity"/>
    <property type="evidence" value="ECO:0007669"/>
    <property type="project" value="UniProtKB-KW"/>
</dbReference>
<keyword evidence="6 7" id="KW-0472">Membrane</keyword>
<keyword evidence="10" id="KW-1185">Reference proteome</keyword>
<evidence type="ECO:0000256" key="4">
    <source>
        <dbReference type="ARBA" id="ARBA00022692"/>
    </source>
</evidence>
<proteinExistence type="inferred from homology"/>
<dbReference type="PANTHER" id="PTHR40074:SF2">
    <property type="entry name" value="O-ACETYLTRANSFERASE WECH"/>
    <property type="match status" value="1"/>
</dbReference>
<feature type="transmembrane region" description="Helical" evidence="7">
    <location>
        <begin position="140"/>
        <end position="164"/>
    </location>
</feature>
<dbReference type="InterPro" id="IPR002656">
    <property type="entry name" value="Acyl_transf_3_dom"/>
</dbReference>
<feature type="transmembrane region" description="Helical" evidence="7">
    <location>
        <begin position="110"/>
        <end position="133"/>
    </location>
</feature>
<keyword evidence="4 7" id="KW-0812">Transmembrane</keyword>
<keyword evidence="9" id="KW-0012">Acyltransferase</keyword>
<feature type="transmembrane region" description="Helical" evidence="7">
    <location>
        <begin position="72"/>
        <end position="90"/>
    </location>
</feature>
<gene>
    <name evidence="9" type="primary">yfiQ</name>
    <name evidence="9" type="ORF">LYSBPC_03780</name>
</gene>
<reference evidence="9" key="1">
    <citation type="submission" date="2022-08" db="EMBL/GenBank/DDBJ databases">
        <title>Draft genome sequence of Lysinibacillus sp. strain KH24.</title>
        <authorList>
            <person name="Kanbe H."/>
            <person name="Itoh H."/>
        </authorList>
    </citation>
    <scope>NUCLEOTIDE SEQUENCE</scope>
    <source>
        <strain evidence="9">KH24</strain>
    </source>
</reference>
<feature type="transmembrane region" description="Helical" evidence="7">
    <location>
        <begin position="289"/>
        <end position="310"/>
    </location>
</feature>
<evidence type="ECO:0000256" key="5">
    <source>
        <dbReference type="ARBA" id="ARBA00022989"/>
    </source>
</evidence>
<comment type="caution">
    <text evidence="9">The sequence shown here is derived from an EMBL/GenBank/DDBJ whole genome shotgun (WGS) entry which is preliminary data.</text>
</comment>
<sequence>MIYEWNVLRTVACLSVVLLHATTNTAIVNGDVHNDYYQFFRLVLCFATPTFILLSIIILAKRYPANLPVFFLWRRCQYIFIPFLCFATFYASNATLRYDENFGYMLYRHIVLGDFSGWFVLTIFQFYMLFFIIRKYQLSSVWFVPIFGTLGILYSLFISAFPVLNDAVSRWLLIGWLPYFAIAYIWGTHYTWLAVKLVHYRLATLIWCILSIAILAISYHMGLTAITSRRLDMILLVLAITCCILAYGQLLPKLPIIQIISSYSFGIFLLHWLIQDYLAPYTALLPSTVLQVLVLFISSLLLCIICLNILARLPYSYYLIGKLPKQKTAKSN</sequence>
<name>A0ABQ5NFS9_9BACI</name>
<dbReference type="EMBL" id="BRZA01000001">
    <property type="protein sequence ID" value="GLC87251.1"/>
    <property type="molecule type" value="Genomic_DNA"/>
</dbReference>
<feature type="transmembrane region" description="Helical" evidence="7">
    <location>
        <begin position="176"/>
        <end position="195"/>
    </location>
</feature>
<evidence type="ECO:0000313" key="10">
    <source>
        <dbReference type="Proteomes" id="UP001065593"/>
    </source>
</evidence>
<organism evidence="9 10">
    <name type="scientific">Lysinibacillus piscis</name>
    <dbReference type="NCBI Taxonomy" id="2518931"/>
    <lineage>
        <taxon>Bacteria</taxon>
        <taxon>Bacillati</taxon>
        <taxon>Bacillota</taxon>
        <taxon>Bacilli</taxon>
        <taxon>Bacillales</taxon>
        <taxon>Bacillaceae</taxon>
        <taxon>Lysinibacillus</taxon>
    </lineage>
</organism>